<dbReference type="Gene3D" id="6.10.250.730">
    <property type="match status" value="1"/>
</dbReference>
<dbReference type="Pfam" id="PF06169">
    <property type="entry name" value="DUF982"/>
    <property type="match status" value="1"/>
</dbReference>
<dbReference type="Proteomes" id="UP000192903">
    <property type="component" value="Unassembled WGS sequence"/>
</dbReference>
<evidence type="ECO:0000313" key="1">
    <source>
        <dbReference type="EMBL" id="SMF59379.1"/>
    </source>
</evidence>
<reference evidence="2" key="1">
    <citation type="submission" date="2017-04" db="EMBL/GenBank/DDBJ databases">
        <authorList>
            <person name="Varghese N."/>
            <person name="Submissions S."/>
        </authorList>
    </citation>
    <scope>NUCLEOTIDE SEQUENCE [LARGE SCALE GENOMIC DNA]</scope>
    <source>
        <strain evidence="2">B4P</strain>
    </source>
</reference>
<accession>A0A1X7FVC5</accession>
<keyword evidence="2" id="KW-1185">Reference proteome</keyword>
<proteinExistence type="predicted"/>
<dbReference type="EMBL" id="FXAF01000008">
    <property type="protein sequence ID" value="SMF59379.1"/>
    <property type="molecule type" value="Genomic_DNA"/>
</dbReference>
<evidence type="ECO:0008006" key="3">
    <source>
        <dbReference type="Google" id="ProtNLM"/>
    </source>
</evidence>
<dbReference type="InterPro" id="IPR010385">
    <property type="entry name" value="DUF982"/>
</dbReference>
<sequence>MDADIIRIEFKIRWKVPVYVAVGDEPTRKVTGPQDALQYLSDNRAIQTGFPYWRARHRCYDALKGLITPEEMRDDFIAACAQADFRLR</sequence>
<dbReference type="RefSeq" id="WP_159457687.1">
    <property type="nucleotide sequence ID" value="NZ_FXAF01000008.1"/>
</dbReference>
<dbReference type="OrthoDB" id="8420443at2"/>
<gene>
    <name evidence="1" type="ORF">SAMN02982989_0935</name>
</gene>
<evidence type="ECO:0000313" key="2">
    <source>
        <dbReference type="Proteomes" id="UP000192903"/>
    </source>
</evidence>
<name>A0A1X7FVC5_9HYPH</name>
<protein>
    <recommendedName>
        <fullName evidence="3">DUF982 domain-containing protein</fullName>
    </recommendedName>
</protein>
<organism evidence="1 2">
    <name type="scientific">Xaviernesmea oryzae</name>
    <dbReference type="NCBI Taxonomy" id="464029"/>
    <lineage>
        <taxon>Bacteria</taxon>
        <taxon>Pseudomonadati</taxon>
        <taxon>Pseudomonadota</taxon>
        <taxon>Alphaproteobacteria</taxon>
        <taxon>Hyphomicrobiales</taxon>
        <taxon>Rhizobiaceae</taxon>
        <taxon>Rhizobium/Agrobacterium group</taxon>
        <taxon>Xaviernesmea</taxon>
    </lineage>
</organism>
<dbReference type="AlphaFoldDB" id="A0A1X7FVC5"/>